<keyword evidence="4" id="KW-1185">Reference proteome</keyword>
<sequence length="416" mass="47682">MVAPCGAGKSVIISEIARMTTLKGNRVLFLVHRRELIEQIEETFRFNNVDLSNVQFGMVQTVVHRLDKMRKPDLIITDENHHGLAKSYRKIYEHFSDVPRLGFTATPIRLNGSGLGDVNDVLIEEVDAKWLIENQYLSPYKYYAPKLIDTQKLKLNSLREFSSTSVNDAMDDKTIYGDVIKHYRQLADSEQAIAYCHNVEASKQVSDEFNQSGIPAAHIDGKTPKDERNNVIQKFREGQIKIICNVDLIGEGFDVPDCSTVIMLRPTQSLSLFIQQSMRGMRYRPGKTSTIIDHVDNVRRHGLPDDKREWSLEGKKTESGEKEIPIKECENCFAVYPPNHKWCPECGHQPEVKEQKDYEVDETAELQEVTESDFSFTIDHREPKDCKNMKELSELAKNRGYKPGWAYHQGKLLGYL</sequence>
<evidence type="ECO:0000259" key="2">
    <source>
        <dbReference type="PROSITE" id="PS51194"/>
    </source>
</evidence>
<proteinExistence type="predicted"/>
<dbReference type="KEGG" id="lao:AOX59_18755"/>
<dbReference type="Proteomes" id="UP000050331">
    <property type="component" value="Chromosome"/>
</dbReference>
<evidence type="ECO:0000313" key="3">
    <source>
        <dbReference type="EMBL" id="ALX50709.1"/>
    </source>
</evidence>
<dbReference type="SMART" id="SM00490">
    <property type="entry name" value="HELICc"/>
    <property type="match status" value="1"/>
</dbReference>
<feature type="domain" description="Helicase ATP-binding" evidence="1">
    <location>
        <begin position="1"/>
        <end position="125"/>
    </location>
</feature>
<dbReference type="InterPro" id="IPR050742">
    <property type="entry name" value="Helicase_Restrict-Modif_Enz"/>
</dbReference>
<dbReference type="InterPro" id="IPR014001">
    <property type="entry name" value="Helicase_ATP-bd"/>
</dbReference>
<dbReference type="GO" id="GO:0016787">
    <property type="term" value="F:hydrolase activity"/>
    <property type="evidence" value="ECO:0007669"/>
    <property type="project" value="InterPro"/>
</dbReference>
<name>A0A0U4FY64_9BACI</name>
<dbReference type="Pfam" id="PF04851">
    <property type="entry name" value="ResIII"/>
    <property type="match status" value="2"/>
</dbReference>
<dbReference type="AlphaFoldDB" id="A0A0U4FY64"/>
<keyword evidence="3" id="KW-0378">Hydrolase</keyword>
<dbReference type="PANTHER" id="PTHR47396">
    <property type="entry name" value="TYPE I RESTRICTION ENZYME ECOKI R PROTEIN"/>
    <property type="match status" value="1"/>
</dbReference>
<dbReference type="STRING" id="1472767.AOX59_18755"/>
<gene>
    <name evidence="3" type="ORF">AOX59_18755</name>
</gene>
<dbReference type="PROSITE" id="PS51194">
    <property type="entry name" value="HELICASE_CTER"/>
    <property type="match status" value="1"/>
</dbReference>
<evidence type="ECO:0000259" key="1">
    <source>
        <dbReference type="PROSITE" id="PS51192"/>
    </source>
</evidence>
<dbReference type="InterPro" id="IPR027417">
    <property type="entry name" value="P-loop_NTPase"/>
</dbReference>
<dbReference type="Gene3D" id="3.40.50.300">
    <property type="entry name" value="P-loop containing nucleotide triphosphate hydrolases"/>
    <property type="match status" value="2"/>
</dbReference>
<dbReference type="InterPro" id="IPR006935">
    <property type="entry name" value="Helicase/UvrB_N"/>
</dbReference>
<reference evidence="3 4" key="1">
    <citation type="submission" date="2016-01" db="EMBL/GenBank/DDBJ databases">
        <title>Complete genome sequence of strain Lentibacillus amyloliquefaciens LAM0015T isolated from saline sediment.</title>
        <authorList>
            <person name="Wang J.-L."/>
            <person name="He M.-X."/>
        </authorList>
    </citation>
    <scope>NUCLEOTIDE SEQUENCE [LARGE SCALE GENOMIC DNA]</scope>
    <source>
        <strain evidence="3 4">LAM0015</strain>
    </source>
</reference>
<accession>A0A0U4FY64</accession>
<dbReference type="InterPro" id="IPR001650">
    <property type="entry name" value="Helicase_C-like"/>
</dbReference>
<dbReference type="PROSITE" id="PS51192">
    <property type="entry name" value="HELICASE_ATP_BIND_1"/>
    <property type="match status" value="1"/>
</dbReference>
<evidence type="ECO:0000313" key="4">
    <source>
        <dbReference type="Proteomes" id="UP000050331"/>
    </source>
</evidence>
<dbReference type="GO" id="GO:0005829">
    <property type="term" value="C:cytosol"/>
    <property type="evidence" value="ECO:0007669"/>
    <property type="project" value="TreeGrafter"/>
</dbReference>
<keyword evidence="3" id="KW-0067">ATP-binding</keyword>
<dbReference type="GO" id="GO:0004386">
    <property type="term" value="F:helicase activity"/>
    <property type="evidence" value="ECO:0007669"/>
    <property type="project" value="UniProtKB-KW"/>
</dbReference>
<dbReference type="Pfam" id="PF00271">
    <property type="entry name" value="Helicase_C"/>
    <property type="match status" value="1"/>
</dbReference>
<dbReference type="PANTHER" id="PTHR47396:SF1">
    <property type="entry name" value="ATP-DEPENDENT HELICASE IRC3-RELATED"/>
    <property type="match status" value="1"/>
</dbReference>
<feature type="domain" description="Helicase C-terminal" evidence="2">
    <location>
        <begin position="178"/>
        <end position="332"/>
    </location>
</feature>
<protein>
    <submittedName>
        <fullName evidence="3">Helicase</fullName>
    </submittedName>
</protein>
<dbReference type="GO" id="GO:0003677">
    <property type="term" value="F:DNA binding"/>
    <property type="evidence" value="ECO:0007669"/>
    <property type="project" value="InterPro"/>
</dbReference>
<dbReference type="EMBL" id="CP013862">
    <property type="protein sequence ID" value="ALX50709.1"/>
    <property type="molecule type" value="Genomic_DNA"/>
</dbReference>
<keyword evidence="3" id="KW-0547">Nucleotide-binding</keyword>
<dbReference type="SUPFAM" id="SSF52540">
    <property type="entry name" value="P-loop containing nucleoside triphosphate hydrolases"/>
    <property type="match status" value="1"/>
</dbReference>
<keyword evidence="3" id="KW-0347">Helicase</keyword>
<organism evidence="3 4">
    <name type="scientific">Lentibacillus amyloliquefaciens</name>
    <dbReference type="NCBI Taxonomy" id="1472767"/>
    <lineage>
        <taxon>Bacteria</taxon>
        <taxon>Bacillati</taxon>
        <taxon>Bacillota</taxon>
        <taxon>Bacilli</taxon>
        <taxon>Bacillales</taxon>
        <taxon>Bacillaceae</taxon>
        <taxon>Lentibacillus</taxon>
    </lineage>
</organism>
<dbReference type="GO" id="GO:0005524">
    <property type="term" value="F:ATP binding"/>
    <property type="evidence" value="ECO:0007669"/>
    <property type="project" value="InterPro"/>
</dbReference>